<evidence type="ECO:0000313" key="2">
    <source>
        <dbReference type="EMBL" id="ABX36854.1"/>
    </source>
</evidence>
<sequence>MDRDMTRAMTREPDHLITAAAGLDRGARHAAGMWPTFGALHPGPAAPTPPDPQMETAQGLCALR</sequence>
<evidence type="ECO:0000256" key="1">
    <source>
        <dbReference type="SAM" id="MobiDB-lite"/>
    </source>
</evidence>
<dbReference type="Proteomes" id="UP000000784">
    <property type="component" value="Chromosome"/>
</dbReference>
<dbReference type="EMBL" id="CP000884">
    <property type="protein sequence ID" value="ABX36854.1"/>
    <property type="molecule type" value="Genomic_DNA"/>
</dbReference>
<dbReference type="HOGENOM" id="CLU_2860308_0_0_4"/>
<feature type="region of interest" description="Disordered" evidence="1">
    <location>
        <begin position="34"/>
        <end position="64"/>
    </location>
</feature>
<proteinExistence type="predicted"/>
<reference evidence="2 3" key="1">
    <citation type="journal article" date="2004" name="Appl. Environ. Microbiol.">
        <title>Mineralization of individual congeners of linear alkylbenzenesulfonate by defined pairs of heterotrophic bacteria.</title>
        <authorList>
            <person name="Schleheck D."/>
            <person name="Knepper T.P."/>
            <person name="Fischer K."/>
            <person name="Cook A.M."/>
        </authorList>
    </citation>
    <scope>NUCLEOTIDE SEQUENCE [LARGE SCALE GENOMIC DNA]</scope>
    <source>
        <strain evidence="3">DSM 14801 / SPH-1</strain>
    </source>
</reference>
<accession>A9BLR5</accession>
<evidence type="ECO:0000313" key="3">
    <source>
        <dbReference type="Proteomes" id="UP000000784"/>
    </source>
</evidence>
<gene>
    <name evidence="2" type="ordered locus">Daci_4223</name>
</gene>
<name>A9BLR5_DELAS</name>
<keyword evidence="3" id="KW-1185">Reference proteome</keyword>
<reference evidence="3" key="2">
    <citation type="submission" date="2007-11" db="EMBL/GenBank/DDBJ databases">
        <title>Complete sequence of Delftia acidovorans DSM 14801 / SPH-1.</title>
        <authorList>
            <person name="Copeland A."/>
            <person name="Lucas S."/>
            <person name="Lapidus A."/>
            <person name="Barry K."/>
            <person name="Glavina del Rio T."/>
            <person name="Dalin E."/>
            <person name="Tice H."/>
            <person name="Pitluck S."/>
            <person name="Lowry S."/>
            <person name="Clum A."/>
            <person name="Schmutz J."/>
            <person name="Larimer F."/>
            <person name="Land M."/>
            <person name="Hauser L."/>
            <person name="Kyrpides N."/>
            <person name="Kim E."/>
            <person name="Schleheck D."/>
            <person name="Richardson P."/>
        </authorList>
    </citation>
    <scope>NUCLEOTIDE SEQUENCE [LARGE SCALE GENOMIC DNA]</scope>
    <source>
        <strain evidence="3">DSM 14801 / SPH-1</strain>
    </source>
</reference>
<dbReference type="KEGG" id="dac:Daci_4223"/>
<dbReference type="AlphaFoldDB" id="A9BLR5"/>
<protein>
    <submittedName>
        <fullName evidence="2">Uncharacterized protein</fullName>
    </submittedName>
</protein>
<organism evidence="2 3">
    <name type="scientific">Delftia acidovorans (strain DSM 14801 / SPH-1)</name>
    <dbReference type="NCBI Taxonomy" id="398578"/>
    <lineage>
        <taxon>Bacteria</taxon>
        <taxon>Pseudomonadati</taxon>
        <taxon>Pseudomonadota</taxon>
        <taxon>Betaproteobacteria</taxon>
        <taxon>Burkholderiales</taxon>
        <taxon>Comamonadaceae</taxon>
        <taxon>Delftia</taxon>
    </lineage>
</organism>